<gene>
    <name evidence="8" type="primary">lonB</name>
    <name evidence="8" type="ordered locus">GYO_3065</name>
</gene>
<dbReference type="PROSITE" id="PS51786">
    <property type="entry name" value="LON_PROTEOLYTIC"/>
    <property type="match status" value="1"/>
</dbReference>
<dbReference type="KEGG" id="bst:GYO_3065"/>
<comment type="similarity">
    <text evidence="5">Belongs to the peptidase S16 family.</text>
</comment>
<dbReference type="GO" id="GO:0004176">
    <property type="term" value="F:ATP-dependent peptidase activity"/>
    <property type="evidence" value="ECO:0007669"/>
    <property type="project" value="UniProtKB-UniRule"/>
</dbReference>
<dbReference type="RefSeq" id="WP_014114675.1">
    <property type="nucleotide sequence ID" value="NC_016047.1"/>
</dbReference>
<dbReference type="GO" id="GO:0004252">
    <property type="term" value="F:serine-type endopeptidase activity"/>
    <property type="evidence" value="ECO:0007669"/>
    <property type="project" value="UniProtKB-UniRule"/>
</dbReference>
<dbReference type="InterPro" id="IPR014251">
    <property type="entry name" value="Spore_LonB"/>
</dbReference>
<feature type="active site" evidence="5">
    <location>
        <position position="445"/>
    </location>
</feature>
<protein>
    <recommendedName>
        <fullName evidence="5">endopeptidase La</fullName>
        <ecNumber evidence="5">3.4.21.53</ecNumber>
    </recommendedName>
</protein>
<dbReference type="EMBL" id="CP002905">
    <property type="protein sequence ID" value="AEP87669.1"/>
    <property type="molecule type" value="Genomic_DNA"/>
</dbReference>
<dbReference type="Pfam" id="PF01078">
    <property type="entry name" value="Mg_chelatase"/>
    <property type="match status" value="1"/>
</dbReference>
<dbReference type="GO" id="GO:0005524">
    <property type="term" value="F:ATP binding"/>
    <property type="evidence" value="ECO:0007669"/>
    <property type="project" value="InterPro"/>
</dbReference>
<dbReference type="PROSITE" id="PS01046">
    <property type="entry name" value="LON_SER"/>
    <property type="match status" value="1"/>
</dbReference>
<proteinExistence type="inferred from homology"/>
<dbReference type="InterPro" id="IPR008268">
    <property type="entry name" value="Peptidase_S16_AS"/>
</dbReference>
<organism evidence="8 9">
    <name type="scientific">Bacillus spizizenii (strain DSM 15029 / JCM 12233 / NBRC 101239 / NRRL B-23049 / TU-B-10)</name>
    <name type="common">Bacillus subtilis subsp. spizizenii</name>
    <dbReference type="NCBI Taxonomy" id="1052585"/>
    <lineage>
        <taxon>Bacteria</taxon>
        <taxon>Bacillati</taxon>
        <taxon>Bacillota</taxon>
        <taxon>Bacilli</taxon>
        <taxon>Bacillales</taxon>
        <taxon>Bacillaceae</taxon>
        <taxon>Bacillus</taxon>
    </lineage>
</organism>
<keyword evidence="9" id="KW-1185">Reference proteome</keyword>
<feature type="domain" description="Lon proteolytic" evidence="7">
    <location>
        <begin position="349"/>
        <end position="535"/>
    </location>
</feature>
<keyword evidence="2 5" id="KW-0378">Hydrolase</keyword>
<evidence type="ECO:0000256" key="2">
    <source>
        <dbReference type="ARBA" id="ARBA00022801"/>
    </source>
</evidence>
<dbReference type="AlphaFoldDB" id="G4NYP1"/>
<keyword evidence="3 5" id="KW-0720">Serine protease</keyword>
<dbReference type="InterPro" id="IPR014721">
    <property type="entry name" value="Ribsml_uS5_D2-typ_fold_subgr"/>
</dbReference>
<dbReference type="InterPro" id="IPR027417">
    <property type="entry name" value="P-loop_NTPase"/>
</dbReference>
<dbReference type="Pfam" id="PF05362">
    <property type="entry name" value="Lon_C"/>
    <property type="match status" value="1"/>
</dbReference>
<keyword evidence="1 5" id="KW-0645">Protease</keyword>
<dbReference type="Proteomes" id="UP000002651">
    <property type="component" value="Chromosome"/>
</dbReference>
<evidence type="ECO:0000256" key="3">
    <source>
        <dbReference type="ARBA" id="ARBA00022825"/>
    </source>
</evidence>
<keyword evidence="6" id="KW-0812">Transmembrane</keyword>
<feature type="transmembrane region" description="Helical" evidence="6">
    <location>
        <begin position="6"/>
        <end position="26"/>
    </location>
</feature>
<dbReference type="GO" id="GO:0030163">
    <property type="term" value="P:protein catabolic process"/>
    <property type="evidence" value="ECO:0007669"/>
    <property type="project" value="InterPro"/>
</dbReference>
<dbReference type="NCBIfam" id="TIGR02902">
    <property type="entry name" value="spore_lonB"/>
    <property type="match status" value="1"/>
</dbReference>
<evidence type="ECO:0000256" key="6">
    <source>
        <dbReference type="SAM" id="Phobius"/>
    </source>
</evidence>
<dbReference type="HOGENOM" id="CLU_020014_0_0_9"/>
<keyword evidence="6" id="KW-1133">Transmembrane helix</keyword>
<keyword evidence="6" id="KW-0472">Membrane</keyword>
<evidence type="ECO:0000256" key="5">
    <source>
        <dbReference type="PROSITE-ProRule" id="PRU01122"/>
    </source>
</evidence>
<dbReference type="PANTHER" id="PTHR10046">
    <property type="entry name" value="ATP DEPENDENT LON PROTEASE FAMILY MEMBER"/>
    <property type="match status" value="1"/>
</dbReference>
<evidence type="ECO:0000313" key="9">
    <source>
        <dbReference type="Proteomes" id="UP000002651"/>
    </source>
</evidence>
<dbReference type="CDD" id="cd00009">
    <property type="entry name" value="AAA"/>
    <property type="match status" value="1"/>
</dbReference>
<dbReference type="InterPro" id="IPR003593">
    <property type="entry name" value="AAA+_ATPase"/>
</dbReference>
<comment type="catalytic activity">
    <reaction evidence="5">
        <text>Hydrolysis of proteins in presence of ATP.</text>
        <dbReference type="EC" id="3.4.21.53"/>
    </reaction>
</comment>
<dbReference type="SMART" id="SM00382">
    <property type="entry name" value="AAA"/>
    <property type="match status" value="1"/>
</dbReference>
<evidence type="ECO:0000256" key="4">
    <source>
        <dbReference type="ARBA" id="ARBA00026070"/>
    </source>
</evidence>
<dbReference type="GeneID" id="11240433"/>
<dbReference type="PRINTS" id="PR00830">
    <property type="entry name" value="ENDOLAPTASE"/>
</dbReference>
<dbReference type="InterPro" id="IPR000523">
    <property type="entry name" value="Mg_chelatse_chII-like_cat_dom"/>
</dbReference>
<evidence type="ECO:0000259" key="7">
    <source>
        <dbReference type="PROSITE" id="PS51786"/>
    </source>
</evidence>
<dbReference type="CDD" id="cd18139">
    <property type="entry name" value="HLD_clamp_RarA"/>
    <property type="match status" value="1"/>
</dbReference>
<sequence length="552" mass="60370">MSWTGIALFIQLFFGIIIGLYFWNLLKNQRTQKVTIDKESKKEMEQLRKMRAISLSEPLSEKVRPKSFQDIVGQEDGIKALKAALCGPNPQHVIVYGPPGVGKTAAARLVLEEAKKHKQSPFKEQAVFVELDATTARFDERGIADPLIGSVHDPIYQGAGAMGQAGIPQPKQGAVTHAHGGVLFIDEIGELHPIQMNKMLKVLEDRKVFLDSAYYSEENTQIPNHIHDIFQNGLPADFRLIGATTRMPNEIPPAIRSRCLEVFFRELEKDELKTVAKTAVDKIEKNISDESLDLLTSYTRNGREAVNMIQIAAGMAVTENRKDITIEDIEWVIHSSQLTPKHEQKIGAEPQVGIVNGLAVYGPNSGSLLEIEVSVTAAQDKGSINITGIAEEESIGSQSKSIRRKSMAKGSVENVLTVLRTMGMNPSDYDIHINFPGGIPIDGPSAGIAMAAGIFSAIHKIPIDNTVAMTGEISLNGLVKPIGGVIPKIKAAKQSGAKKVIIPHENQQSILKQIDGITIIAVKTFQEVLDEILVNPPTEQKPFNIEINKESV</sequence>
<dbReference type="Gene3D" id="3.40.50.300">
    <property type="entry name" value="P-loop containing nucleotide triphosphate hydrolases"/>
    <property type="match status" value="1"/>
</dbReference>
<dbReference type="SUPFAM" id="SSF54211">
    <property type="entry name" value="Ribosomal protein S5 domain 2-like"/>
    <property type="match status" value="1"/>
</dbReference>
<dbReference type="InterPro" id="IPR008269">
    <property type="entry name" value="Lon_proteolytic"/>
</dbReference>
<comment type="subunit">
    <text evidence="4">Homohexamer. Organized in a ring with a central cavity.</text>
</comment>
<dbReference type="MEROPS" id="S16.005"/>
<dbReference type="InterPro" id="IPR020568">
    <property type="entry name" value="Ribosomal_Su5_D2-typ_SF"/>
</dbReference>
<dbReference type="InterPro" id="IPR027065">
    <property type="entry name" value="Lon_Prtase"/>
</dbReference>
<name>G4NYP1_BACS4</name>
<accession>G4NYP1</accession>
<dbReference type="SUPFAM" id="SSF52540">
    <property type="entry name" value="P-loop containing nucleoside triphosphate hydrolases"/>
    <property type="match status" value="1"/>
</dbReference>
<dbReference type="Gene3D" id="3.30.230.10">
    <property type="match status" value="1"/>
</dbReference>
<evidence type="ECO:0000313" key="8">
    <source>
        <dbReference type="EMBL" id="AEP87669.1"/>
    </source>
</evidence>
<reference evidence="8 9" key="1">
    <citation type="journal article" date="2012" name="J. Bacteriol.">
        <title>Whole-genome sequences of Bacillus subtilis and close relatives.</title>
        <authorList>
            <person name="Earl A.M."/>
            <person name="Eppinger M."/>
            <person name="Fricke W.F."/>
            <person name="Rosovitz M.J."/>
            <person name="Rasko D.A."/>
            <person name="Daugherty S."/>
            <person name="Losick R."/>
            <person name="Kolter R."/>
            <person name="Ravel J."/>
        </authorList>
    </citation>
    <scope>NUCLEOTIDE SEQUENCE [LARGE SCALE GENOMIC DNA]</scope>
    <source>
        <strain evidence="9">DSM 15029 / JCM 12233 / NBRC 101239 / NRRL B-23049 / TU-B-10</strain>
    </source>
</reference>
<evidence type="ECO:0000256" key="1">
    <source>
        <dbReference type="ARBA" id="ARBA00022670"/>
    </source>
</evidence>
<feature type="active site" evidence="5">
    <location>
        <position position="488"/>
    </location>
</feature>
<dbReference type="STRING" id="1052585.GYO_3065"/>
<dbReference type="GO" id="GO:0006508">
    <property type="term" value="P:proteolysis"/>
    <property type="evidence" value="ECO:0007669"/>
    <property type="project" value="UniProtKB-KW"/>
</dbReference>
<dbReference type="EC" id="3.4.21.53" evidence="5"/>